<dbReference type="OrthoDB" id="623670at2759"/>
<dbReference type="SUPFAM" id="SSF50685">
    <property type="entry name" value="Barwin-like endoglucanases"/>
    <property type="match status" value="1"/>
</dbReference>
<keyword evidence="3" id="KW-0812">Transmembrane</keyword>
<dbReference type="AlphaFoldDB" id="A0A1V6U0V2"/>
<accession>A0A1V6U0V2</accession>
<keyword evidence="5" id="KW-1185">Reference proteome</keyword>
<keyword evidence="1" id="KW-0732">Signal</keyword>
<feature type="compositionally biased region" description="Basic and acidic residues" evidence="2">
    <location>
        <begin position="1"/>
        <end position="13"/>
    </location>
</feature>
<dbReference type="PANTHER" id="PTHR31836">
    <property type="match status" value="1"/>
</dbReference>
<dbReference type="PANTHER" id="PTHR31836:SF27">
    <property type="entry name" value="RLPA-LIKE PROTEIN DOUBLE-PSI BETA-BARREL DOMAIN-CONTAINING PROTEIN"/>
    <property type="match status" value="1"/>
</dbReference>
<evidence type="ECO:0008006" key="6">
    <source>
        <dbReference type="Google" id="ProtNLM"/>
    </source>
</evidence>
<evidence type="ECO:0000313" key="5">
    <source>
        <dbReference type="Proteomes" id="UP000191285"/>
    </source>
</evidence>
<keyword evidence="3" id="KW-0472">Membrane</keyword>
<evidence type="ECO:0000256" key="3">
    <source>
        <dbReference type="SAM" id="Phobius"/>
    </source>
</evidence>
<feature type="compositionally biased region" description="Polar residues" evidence="2">
    <location>
        <begin position="15"/>
        <end position="27"/>
    </location>
</feature>
<keyword evidence="3" id="KW-1133">Transmembrane helix</keyword>
<reference evidence="5" key="1">
    <citation type="journal article" date="2017" name="Nat. Microbiol.">
        <title>Global analysis of biosynthetic gene clusters reveals vast potential of secondary metabolite production in Penicillium species.</title>
        <authorList>
            <person name="Nielsen J.C."/>
            <person name="Grijseels S."/>
            <person name="Prigent S."/>
            <person name="Ji B."/>
            <person name="Dainat J."/>
            <person name="Nielsen K.F."/>
            <person name="Frisvad J.C."/>
            <person name="Workman M."/>
            <person name="Nielsen J."/>
        </authorList>
    </citation>
    <scope>NUCLEOTIDE SEQUENCE [LARGE SCALE GENOMIC DNA]</scope>
    <source>
        <strain evidence="5">IBT 24891</strain>
    </source>
</reference>
<dbReference type="CDD" id="cd22191">
    <property type="entry name" value="DPBB_RlpA_EXP_N-like"/>
    <property type="match status" value="1"/>
</dbReference>
<dbReference type="Proteomes" id="UP000191285">
    <property type="component" value="Unassembled WGS sequence"/>
</dbReference>
<feature type="compositionally biased region" description="Polar residues" evidence="2">
    <location>
        <begin position="56"/>
        <end position="69"/>
    </location>
</feature>
<evidence type="ECO:0000256" key="2">
    <source>
        <dbReference type="SAM" id="MobiDB-lite"/>
    </source>
</evidence>
<evidence type="ECO:0000313" key="4">
    <source>
        <dbReference type="EMBL" id="OQE31974.1"/>
    </source>
</evidence>
<comment type="caution">
    <text evidence="4">The sequence shown here is derived from an EMBL/GenBank/DDBJ whole genome shotgun (WGS) entry which is preliminary data.</text>
</comment>
<feature type="transmembrane region" description="Helical" evidence="3">
    <location>
        <begin position="96"/>
        <end position="120"/>
    </location>
</feature>
<evidence type="ECO:0000256" key="1">
    <source>
        <dbReference type="ARBA" id="ARBA00022729"/>
    </source>
</evidence>
<feature type="compositionally biased region" description="Basic and acidic residues" evidence="2">
    <location>
        <begin position="31"/>
        <end position="42"/>
    </location>
</feature>
<dbReference type="Gene3D" id="2.40.40.10">
    <property type="entry name" value="RlpA-like domain"/>
    <property type="match status" value="1"/>
</dbReference>
<gene>
    <name evidence="4" type="ORF">PENSTE_c001G07686</name>
</gene>
<dbReference type="InterPro" id="IPR036908">
    <property type="entry name" value="RlpA-like_sf"/>
</dbReference>
<sequence length="248" mass="27134">MDTQTEKHLHDSTADVESSVSPISQPPKSHVQNDRGFRESMPKRKPLPWQVPAPNAESSANITGSTPKTQRIGTSLGALFSFDWYRYASQRKKRRFLIIGVIAMLLLLALIIGLSVGLTIGKKHSTSNLPLPSSHGGPYEGDLTYYNPALGSCGHTNSDSDLICAVSHVLFDAASTGSNPNENPLCGMKLRLRRNGKSVDVKVVDRCVGCKETDLDVTETVFEKVADLDQGRVLMEWAWLEQTPVTVS</sequence>
<proteinExistence type="predicted"/>
<dbReference type="EMBL" id="MLKD01000001">
    <property type="protein sequence ID" value="OQE31974.1"/>
    <property type="molecule type" value="Genomic_DNA"/>
</dbReference>
<name>A0A1V6U0V2_9EURO</name>
<organism evidence="4 5">
    <name type="scientific">Penicillium steckii</name>
    <dbReference type="NCBI Taxonomy" id="303698"/>
    <lineage>
        <taxon>Eukaryota</taxon>
        <taxon>Fungi</taxon>
        <taxon>Dikarya</taxon>
        <taxon>Ascomycota</taxon>
        <taxon>Pezizomycotina</taxon>
        <taxon>Eurotiomycetes</taxon>
        <taxon>Eurotiomycetidae</taxon>
        <taxon>Eurotiales</taxon>
        <taxon>Aspergillaceae</taxon>
        <taxon>Penicillium</taxon>
    </lineage>
</organism>
<dbReference type="InterPro" id="IPR051477">
    <property type="entry name" value="Expansin_CellWall"/>
</dbReference>
<protein>
    <recommendedName>
        <fullName evidence="6">RlpA-like protein double-psi beta-barrel domain-containing protein</fullName>
    </recommendedName>
</protein>
<dbReference type="STRING" id="303698.A0A1V6U0V2"/>
<feature type="region of interest" description="Disordered" evidence="2">
    <location>
        <begin position="1"/>
        <end position="69"/>
    </location>
</feature>